<dbReference type="PANTHER" id="PTHR20855">
    <property type="entry name" value="ADIPOR/PROGESTIN RECEPTOR-RELATED"/>
    <property type="match status" value="1"/>
</dbReference>
<feature type="binding site" evidence="6">
    <location>
        <position position="531"/>
    </location>
    <ligand>
        <name>Zn(2+)</name>
        <dbReference type="ChEBI" id="CHEBI:29105"/>
    </ligand>
</feature>
<feature type="compositionally biased region" description="Low complexity" evidence="7">
    <location>
        <begin position="235"/>
        <end position="246"/>
    </location>
</feature>
<dbReference type="GO" id="GO:0046872">
    <property type="term" value="F:metal ion binding"/>
    <property type="evidence" value="ECO:0007669"/>
    <property type="project" value="UniProtKB-KW"/>
</dbReference>
<dbReference type="GO" id="GO:0016020">
    <property type="term" value="C:membrane"/>
    <property type="evidence" value="ECO:0007669"/>
    <property type="project" value="UniProtKB-SubCell"/>
</dbReference>
<evidence type="ECO:0000256" key="6">
    <source>
        <dbReference type="PIRSR" id="PIRSR604254-1"/>
    </source>
</evidence>
<name>A0A6U0TIL1_9CHLO</name>
<gene>
    <name evidence="9" type="ORF">PPAR00522_LOCUS2010</name>
    <name evidence="10" type="ORF">PPAR00522_LOCUS2011</name>
</gene>
<accession>A0A6U0TIL1</accession>
<feature type="transmembrane region" description="Helical" evidence="8">
    <location>
        <begin position="465"/>
        <end position="485"/>
    </location>
</feature>
<feature type="transmembrane region" description="Helical" evidence="8">
    <location>
        <begin position="533"/>
        <end position="553"/>
    </location>
</feature>
<evidence type="ECO:0000256" key="3">
    <source>
        <dbReference type="ARBA" id="ARBA00022692"/>
    </source>
</evidence>
<feature type="compositionally biased region" description="Low complexity" evidence="7">
    <location>
        <begin position="187"/>
        <end position="211"/>
    </location>
</feature>
<comment type="similarity">
    <text evidence="2">Belongs to the ADIPOR family.</text>
</comment>
<keyword evidence="3 8" id="KW-0812">Transmembrane</keyword>
<proteinExistence type="inferred from homology"/>
<feature type="compositionally biased region" description="Basic and acidic residues" evidence="7">
    <location>
        <begin position="313"/>
        <end position="323"/>
    </location>
</feature>
<evidence type="ECO:0000256" key="8">
    <source>
        <dbReference type="SAM" id="Phobius"/>
    </source>
</evidence>
<comment type="subcellular location">
    <subcellularLocation>
        <location evidence="1">Membrane</location>
        <topology evidence="1">Multi-pass membrane protein</topology>
    </subcellularLocation>
</comment>
<feature type="transmembrane region" description="Helical" evidence="8">
    <location>
        <begin position="368"/>
        <end position="398"/>
    </location>
</feature>
<keyword evidence="5 8" id="KW-0472">Membrane</keyword>
<organism evidence="9">
    <name type="scientific">Polytomella parva</name>
    <dbReference type="NCBI Taxonomy" id="51329"/>
    <lineage>
        <taxon>Eukaryota</taxon>
        <taxon>Viridiplantae</taxon>
        <taxon>Chlorophyta</taxon>
        <taxon>core chlorophytes</taxon>
        <taxon>Chlorophyceae</taxon>
        <taxon>CS clade</taxon>
        <taxon>Chlamydomonadales</taxon>
        <taxon>Chlamydomonadaceae</taxon>
        <taxon>Polytomella</taxon>
    </lineage>
</organism>
<reference evidence="9" key="1">
    <citation type="submission" date="2021-01" db="EMBL/GenBank/DDBJ databases">
        <authorList>
            <person name="Corre E."/>
            <person name="Pelletier E."/>
            <person name="Niang G."/>
            <person name="Scheremetjew M."/>
            <person name="Finn R."/>
            <person name="Kale V."/>
            <person name="Holt S."/>
            <person name="Cochrane G."/>
            <person name="Meng A."/>
            <person name="Brown T."/>
            <person name="Cohen L."/>
        </authorList>
    </citation>
    <scope>NUCLEOTIDE SEQUENCE</scope>
    <source>
        <strain evidence="9">SAG 63-3</strain>
    </source>
</reference>
<evidence type="ECO:0000313" key="9">
    <source>
        <dbReference type="EMBL" id="CAD8765622.1"/>
    </source>
</evidence>
<feature type="region of interest" description="Disordered" evidence="7">
    <location>
        <begin position="159"/>
        <end position="211"/>
    </location>
</feature>
<sequence length="572" mass="64891">MDDIINASQNASIRHRRRKSTLNRASLQPFNLLPEHLQDNEFIREYYRADFTPRQSFKSLFRLHNETGNIWTHLGGFLIFLLITYHVFHAPPKPLSFTTRQMDAIWVSIRDRLHDQMHQLHDHFHEFHDNLHDIQSHVSDGFHHLQNRFQDKLQHFQDHLGHPRSQGLGHAYDKPPDNNDTPSDPKSPSQSLYSPPSSSPSLSSFSSSSVSSPSSLVSLLDRLLRVEHLTRSHRPSLQTSSSSPTADSPPPPLSSSHHPHRHPLPESLSDLSAALSALAGSIESALPHRLDEVQFLLDFLNFPHLLNSKEKKGDLSLPDDDHPSLSSINPPPSPASSLSPPNHVNHYDFPSFSSPYASRHWPVEKWPIYVFLMGVMICLLTSSICHLFGCCQAHIALIIWRFDYAGIAILIVSSFYPTVWYGFLCHSTIRWTYLLVTTFMGVATVMVTLLEVFQTTAWRSVRAGLFVALGGWGAIPLLHSAWMFWDVEAMRKAFWGDIIMGACYVIGAMVYATRIPERWLPGKFDVLFHSHQIFHVLIVIAAYFHFGSTFQLLNWRDEVGGCLSSSLLSPRT</sequence>
<feature type="region of interest" description="Disordered" evidence="7">
    <location>
        <begin position="231"/>
        <end position="267"/>
    </location>
</feature>
<feature type="transmembrane region" description="Helical" evidence="8">
    <location>
        <begin position="70"/>
        <end position="88"/>
    </location>
</feature>
<feature type="transmembrane region" description="Helical" evidence="8">
    <location>
        <begin position="494"/>
        <end position="513"/>
    </location>
</feature>
<feature type="binding site" evidence="6">
    <location>
        <position position="386"/>
    </location>
    <ligand>
        <name>Zn(2+)</name>
        <dbReference type="ChEBI" id="CHEBI:29105"/>
    </ligand>
</feature>
<dbReference type="AlphaFoldDB" id="A0A6U0TIL1"/>
<dbReference type="Pfam" id="PF03006">
    <property type="entry name" value="HlyIII"/>
    <property type="match status" value="1"/>
</dbReference>
<dbReference type="InterPro" id="IPR004254">
    <property type="entry name" value="AdipoR/HlyIII-related"/>
</dbReference>
<keyword evidence="6" id="KW-0479">Metal-binding</keyword>
<evidence type="ECO:0000256" key="2">
    <source>
        <dbReference type="ARBA" id="ARBA00007018"/>
    </source>
</evidence>
<protein>
    <submittedName>
        <fullName evidence="9">Uncharacterized protein</fullName>
    </submittedName>
</protein>
<dbReference type="EMBL" id="HBFM01003474">
    <property type="protein sequence ID" value="CAD8765622.1"/>
    <property type="molecule type" value="Transcribed_RNA"/>
</dbReference>
<feature type="transmembrane region" description="Helical" evidence="8">
    <location>
        <begin position="431"/>
        <end position="453"/>
    </location>
</feature>
<feature type="binding site" evidence="6">
    <location>
        <position position="535"/>
    </location>
    <ligand>
        <name>Zn(2+)</name>
        <dbReference type="ChEBI" id="CHEBI:29105"/>
    </ligand>
</feature>
<dbReference type="EMBL" id="HBFM01003475">
    <property type="protein sequence ID" value="CAD8765623.1"/>
    <property type="molecule type" value="Transcribed_RNA"/>
</dbReference>
<dbReference type="PANTHER" id="PTHR20855:SF52">
    <property type="entry name" value="ADIPONECTIN RECEPTOR PROTEIN"/>
    <property type="match status" value="1"/>
</dbReference>
<evidence type="ECO:0000256" key="5">
    <source>
        <dbReference type="ARBA" id="ARBA00023136"/>
    </source>
</evidence>
<evidence type="ECO:0000256" key="1">
    <source>
        <dbReference type="ARBA" id="ARBA00004141"/>
    </source>
</evidence>
<keyword evidence="6" id="KW-0862">Zinc</keyword>
<feature type="transmembrane region" description="Helical" evidence="8">
    <location>
        <begin position="404"/>
        <end position="424"/>
    </location>
</feature>
<feature type="region of interest" description="Disordered" evidence="7">
    <location>
        <begin position="313"/>
        <end position="339"/>
    </location>
</feature>
<keyword evidence="4 8" id="KW-1133">Transmembrane helix</keyword>
<dbReference type="GO" id="GO:0009744">
    <property type="term" value="P:response to sucrose"/>
    <property type="evidence" value="ECO:0007669"/>
    <property type="project" value="UniProtKB-ARBA"/>
</dbReference>
<dbReference type="GO" id="GO:0038023">
    <property type="term" value="F:signaling receptor activity"/>
    <property type="evidence" value="ECO:0007669"/>
    <property type="project" value="TreeGrafter"/>
</dbReference>
<evidence type="ECO:0000256" key="4">
    <source>
        <dbReference type="ARBA" id="ARBA00022989"/>
    </source>
</evidence>
<evidence type="ECO:0000256" key="7">
    <source>
        <dbReference type="SAM" id="MobiDB-lite"/>
    </source>
</evidence>
<evidence type="ECO:0000313" key="10">
    <source>
        <dbReference type="EMBL" id="CAD8765623.1"/>
    </source>
</evidence>